<dbReference type="PANTHER" id="PTHR11351:SF92">
    <property type="entry name" value="ACYL-COA DESATURASE 2-LIKE PROTEIN"/>
    <property type="match status" value="1"/>
</dbReference>
<evidence type="ECO:0000256" key="5">
    <source>
        <dbReference type="ARBA" id="ARBA00022832"/>
    </source>
</evidence>
<dbReference type="AlphaFoldDB" id="A0AAV2NYX8"/>
<evidence type="ECO:0000313" key="15">
    <source>
        <dbReference type="EMBL" id="CAL1685602.1"/>
    </source>
</evidence>
<dbReference type="PANTHER" id="PTHR11351">
    <property type="entry name" value="ACYL-COA DESATURASE"/>
    <property type="match status" value="1"/>
</dbReference>
<feature type="transmembrane region" description="Helical" evidence="13">
    <location>
        <begin position="69"/>
        <end position="88"/>
    </location>
</feature>
<dbReference type="GO" id="GO:0005506">
    <property type="term" value="F:iron ion binding"/>
    <property type="evidence" value="ECO:0007669"/>
    <property type="project" value="TreeGrafter"/>
</dbReference>
<dbReference type="EMBL" id="OZ034829">
    <property type="protein sequence ID" value="CAL1685602.1"/>
    <property type="molecule type" value="Genomic_DNA"/>
</dbReference>
<dbReference type="Pfam" id="PF00487">
    <property type="entry name" value="FA_desaturase"/>
    <property type="match status" value="1"/>
</dbReference>
<feature type="domain" description="Fatty acid desaturase" evidence="14">
    <location>
        <begin position="72"/>
        <end position="274"/>
    </location>
</feature>
<dbReference type="GO" id="GO:0004768">
    <property type="term" value="F:stearoyl-CoA 9-desaturase activity"/>
    <property type="evidence" value="ECO:0007669"/>
    <property type="project" value="TreeGrafter"/>
</dbReference>
<feature type="transmembrane region" description="Helical" evidence="13">
    <location>
        <begin position="212"/>
        <end position="233"/>
    </location>
</feature>
<keyword evidence="9" id="KW-0443">Lipid metabolism</keyword>
<dbReference type="GO" id="GO:0006636">
    <property type="term" value="P:unsaturated fatty acid biosynthetic process"/>
    <property type="evidence" value="ECO:0007669"/>
    <property type="project" value="TreeGrafter"/>
</dbReference>
<evidence type="ECO:0000256" key="2">
    <source>
        <dbReference type="ARBA" id="ARBA00009295"/>
    </source>
</evidence>
<evidence type="ECO:0000256" key="7">
    <source>
        <dbReference type="ARBA" id="ARBA00023002"/>
    </source>
</evidence>
<reference evidence="15" key="1">
    <citation type="submission" date="2024-04" db="EMBL/GenBank/DDBJ databases">
        <authorList>
            <consortium name="Molecular Ecology Group"/>
        </authorList>
    </citation>
    <scope>NUCLEOTIDE SEQUENCE</scope>
</reference>
<evidence type="ECO:0000256" key="8">
    <source>
        <dbReference type="ARBA" id="ARBA00023004"/>
    </source>
</evidence>
<protein>
    <recommendedName>
        <fullName evidence="14">Fatty acid desaturase domain-containing protein</fullName>
    </recommendedName>
</protein>
<feature type="transmembrane region" description="Helical" evidence="13">
    <location>
        <begin position="285"/>
        <end position="303"/>
    </location>
</feature>
<feature type="transmembrane region" description="Helical" evidence="13">
    <location>
        <begin position="186"/>
        <end position="206"/>
    </location>
</feature>
<keyword evidence="5" id="KW-0276">Fatty acid metabolism</keyword>
<evidence type="ECO:0000259" key="14">
    <source>
        <dbReference type="Pfam" id="PF00487"/>
    </source>
</evidence>
<dbReference type="GO" id="GO:0005789">
    <property type="term" value="C:endoplasmic reticulum membrane"/>
    <property type="evidence" value="ECO:0007669"/>
    <property type="project" value="TreeGrafter"/>
</dbReference>
<keyword evidence="4 12" id="KW-0812">Transmembrane</keyword>
<dbReference type="CDD" id="cd03505">
    <property type="entry name" value="Delta9-FADS-like"/>
    <property type="match status" value="1"/>
</dbReference>
<evidence type="ECO:0000256" key="1">
    <source>
        <dbReference type="ARBA" id="ARBA00004141"/>
    </source>
</evidence>
<keyword evidence="8" id="KW-0408">Iron</keyword>
<evidence type="ECO:0000256" key="10">
    <source>
        <dbReference type="ARBA" id="ARBA00023136"/>
    </source>
</evidence>
<gene>
    <name evidence="15" type="ORF">LPLAT_LOCUS11053</name>
</gene>
<evidence type="ECO:0000256" key="9">
    <source>
        <dbReference type="ARBA" id="ARBA00023098"/>
    </source>
</evidence>
<dbReference type="InterPro" id="IPR015876">
    <property type="entry name" value="Acyl-CoA_DS"/>
</dbReference>
<evidence type="ECO:0000313" key="16">
    <source>
        <dbReference type="Proteomes" id="UP001497644"/>
    </source>
</evidence>
<sequence>MDTEEIHDKIDNKPAITDVKVEELFHKKLGTDMNYRHSYVWQLVVGHAALQISGLIGIYTAIFHAKLATFIWATCVGLFSGQGITLGAHRCYTHKAYKVTKPIKILLFFLQTMAGQNSIFTWVRDHKLHHTYSDTDADPHNSKRGFFFCHMGWLMVKKHPLVIKKQKELDVSELLADKMMMFQYKYFLYLYFVLAVVFPVSVPMYFWNETLWSSFFVAYCLRYVIILHVTWITNSFAHLWGTKSYDKRIQATNNNIYWYFTFGDGWHNFHHAFPWDYRMSEVGKFGGVSVLLLHFLAYAGLVYDLKTASPNIIHEHMKKHGDQTGQKMLAEKENLKTQKKIY</sequence>
<evidence type="ECO:0000256" key="4">
    <source>
        <dbReference type="ARBA" id="ARBA00022692"/>
    </source>
</evidence>
<dbReference type="InterPro" id="IPR005804">
    <property type="entry name" value="FA_desaturase_dom"/>
</dbReference>
<organism evidence="15 16">
    <name type="scientific">Lasius platythorax</name>
    <dbReference type="NCBI Taxonomy" id="488582"/>
    <lineage>
        <taxon>Eukaryota</taxon>
        <taxon>Metazoa</taxon>
        <taxon>Ecdysozoa</taxon>
        <taxon>Arthropoda</taxon>
        <taxon>Hexapoda</taxon>
        <taxon>Insecta</taxon>
        <taxon>Pterygota</taxon>
        <taxon>Neoptera</taxon>
        <taxon>Endopterygota</taxon>
        <taxon>Hymenoptera</taxon>
        <taxon>Apocrita</taxon>
        <taxon>Aculeata</taxon>
        <taxon>Formicoidea</taxon>
        <taxon>Formicidae</taxon>
        <taxon>Formicinae</taxon>
        <taxon>Lasius</taxon>
        <taxon>Lasius</taxon>
    </lineage>
</organism>
<name>A0AAV2NYX8_9HYME</name>
<keyword evidence="7 12" id="KW-0560">Oxidoreductase</keyword>
<keyword evidence="6 13" id="KW-1133">Transmembrane helix</keyword>
<accession>A0AAV2NYX8</accession>
<dbReference type="Proteomes" id="UP001497644">
    <property type="component" value="Chromosome 6"/>
</dbReference>
<proteinExistence type="inferred from homology"/>
<keyword evidence="10 13" id="KW-0472">Membrane</keyword>
<comment type="subcellular location">
    <subcellularLocation>
        <location evidence="1">Membrane</location>
        <topology evidence="1">Multi-pass membrane protein</topology>
    </subcellularLocation>
</comment>
<evidence type="ECO:0000256" key="11">
    <source>
        <dbReference type="ARBA" id="ARBA00023160"/>
    </source>
</evidence>
<keyword evidence="3 12" id="KW-0444">Lipid biosynthesis</keyword>
<evidence type="ECO:0000256" key="6">
    <source>
        <dbReference type="ARBA" id="ARBA00022989"/>
    </source>
</evidence>
<comment type="cofactor">
    <cofactor evidence="12">
        <name>Fe(2+)</name>
        <dbReference type="ChEBI" id="CHEBI:29033"/>
    </cofactor>
</comment>
<evidence type="ECO:0000256" key="3">
    <source>
        <dbReference type="ARBA" id="ARBA00022516"/>
    </source>
</evidence>
<evidence type="ECO:0000256" key="12">
    <source>
        <dbReference type="RuleBase" id="RU000581"/>
    </source>
</evidence>
<comment type="similarity">
    <text evidence="2 12">Belongs to the fatty acid desaturase type 1 family.</text>
</comment>
<keyword evidence="16" id="KW-1185">Reference proteome</keyword>
<dbReference type="PRINTS" id="PR00075">
    <property type="entry name" value="FACDDSATRASE"/>
</dbReference>
<evidence type="ECO:0000256" key="13">
    <source>
        <dbReference type="SAM" id="Phobius"/>
    </source>
</evidence>
<keyword evidence="11 12" id="KW-0275">Fatty acid biosynthesis</keyword>
<comment type="domain">
    <text evidence="12">The histidine box domains are involved in binding the catalytic metal ions.</text>
</comment>
<feature type="transmembrane region" description="Helical" evidence="13">
    <location>
        <begin position="39"/>
        <end position="63"/>
    </location>
</feature>